<dbReference type="RefSeq" id="WP_094411983.1">
    <property type="nucleotide sequence ID" value="NZ_NOXV01000129.1"/>
</dbReference>
<dbReference type="EMBL" id="NOXV01000129">
    <property type="protein sequence ID" value="OYQ46009.1"/>
    <property type="molecule type" value="Genomic_DNA"/>
</dbReference>
<dbReference type="SUPFAM" id="SSF56935">
    <property type="entry name" value="Porins"/>
    <property type="match status" value="1"/>
</dbReference>
<dbReference type="AlphaFoldDB" id="A0A255ZXA4"/>
<comment type="caution">
    <text evidence="1">The sequence shown here is derived from an EMBL/GenBank/DDBJ whole genome shotgun (WGS) entry which is preliminary data.</text>
</comment>
<proteinExistence type="predicted"/>
<reference evidence="1 2" key="1">
    <citation type="submission" date="2017-07" db="EMBL/GenBank/DDBJ databases">
        <title>Flavobacterium cyanobacteriorum sp. nov., isolated from cyanobacterial aggregates in a eutrophic lake.</title>
        <authorList>
            <person name="Cai H."/>
        </authorList>
    </citation>
    <scope>NUCLEOTIDE SEQUENCE [LARGE SCALE GENOMIC DNA]</scope>
    <source>
        <strain evidence="1 2">TH021</strain>
    </source>
</reference>
<protein>
    <submittedName>
        <fullName evidence="1">Uncharacterized protein</fullName>
    </submittedName>
</protein>
<name>A0A255ZXA4_9FLAO</name>
<dbReference type="Pfam" id="PF13715">
    <property type="entry name" value="CarbopepD_reg_2"/>
    <property type="match status" value="1"/>
</dbReference>
<dbReference type="InterPro" id="IPR008969">
    <property type="entry name" value="CarboxyPept-like_regulatory"/>
</dbReference>
<dbReference type="SUPFAM" id="SSF49464">
    <property type="entry name" value="Carboxypeptidase regulatory domain-like"/>
    <property type="match status" value="1"/>
</dbReference>
<organism evidence="1 2">
    <name type="scientific">Flavobacterium cyanobacteriorum</name>
    <dbReference type="NCBI Taxonomy" id="2022802"/>
    <lineage>
        <taxon>Bacteria</taxon>
        <taxon>Pseudomonadati</taxon>
        <taxon>Bacteroidota</taxon>
        <taxon>Flavobacteriia</taxon>
        <taxon>Flavobacteriales</taxon>
        <taxon>Flavobacteriaceae</taxon>
        <taxon>Flavobacterium</taxon>
    </lineage>
</organism>
<dbReference type="Proteomes" id="UP000216605">
    <property type="component" value="Unassembled WGS sequence"/>
</dbReference>
<dbReference type="Gene3D" id="2.60.40.1120">
    <property type="entry name" value="Carboxypeptidase-like, regulatory domain"/>
    <property type="match status" value="1"/>
</dbReference>
<dbReference type="OrthoDB" id="603275at2"/>
<evidence type="ECO:0000313" key="1">
    <source>
        <dbReference type="EMBL" id="OYQ46009.1"/>
    </source>
</evidence>
<evidence type="ECO:0000313" key="2">
    <source>
        <dbReference type="Proteomes" id="UP000216605"/>
    </source>
</evidence>
<sequence length="876" mass="101865">MIKNLILFFLISNTINSQTTIKGKISDLDGNPIPNASVVINYRSSEDIIAFSITDEKGNYSITFSKSQDEIDIKVSSIDFETINETLKNESQRKDFRLNTKVFELKEVVVESQPITQDGDTIKYSVNTFAKEQDRSIADVLKRMPGIEVLSDGKILYQGKPINKYYIEGLDLLEGKYNLANENLPYKDVTQVQILENHQPIKMLDSLKFSDDAALNIKLRKSYTFTGQAKIGSGFSPLLWETNITPMLFTKKQQMLASYQSNNTGSNIALQLESLTIDDLFNQFESSNEKTNWLSIQQLSIPDFSEKRWLDNNIHLLTFNHLQKLRKNYELRLNISYVNDYQQQNGYTNTQFITPTNTINLLEEKNNLFFSDALQTNITLQKNADKNYFKNCLDFEGSWDRQRGLLYTVNENVTQNLTNHYLKISNSHKSIFAIGKQLFTLNSYAGFNKTPQTLKVDPGQFEAILNNNNLYEEVIQRVDLKTFYTNNSFSFIKGYNQLTLEPRVGFQIENQTLNSRIATSENTILSGEFSNNLDWMRSKIYFELQTQYQKNKWRLELTTPVNIQSYTINDNPLQEKESLHRTTFEPRLSVIYDLNTYWKINSSVSITNQFGTINQLYYAYILQNYRSIQRINAPLLQTLNQNKSLGVNFRDPLTALFCTFIYTNSKSDNNLLYVTQVLTNGSTIMKAIEQKNTRVNQSVSARINKYFNKLKTNAILNGSYSVTKFQQILNFNDTAIKNVNWSFGNKIDIDVFEWLNLEYQSNWTFSKNKIQEEFNSTIMQQNHSMNLNFNLNNNHFFAIKSEYINNNLFTERSENLFTDLIYRYTIKKKKIDLEFQINNLFNTTNFKTVSISDYSYIETGFNLRPRQAMFKITFAL</sequence>
<gene>
    <name evidence="1" type="ORF">CHU92_01740</name>
</gene>
<accession>A0A255ZXA4</accession>
<keyword evidence="2" id="KW-1185">Reference proteome</keyword>